<keyword evidence="8" id="KW-1133">Transmembrane helix</keyword>
<feature type="region of interest" description="Disordered" evidence="7">
    <location>
        <begin position="186"/>
        <end position="229"/>
    </location>
</feature>
<keyword evidence="4 6" id="KW-1015">Disulfide bond</keyword>
<keyword evidence="3" id="KW-0677">Repeat</keyword>
<accession>A0AA85FLT7</accession>
<dbReference type="SUPFAM" id="SSF57196">
    <property type="entry name" value="EGF/Laminin"/>
    <property type="match status" value="3"/>
</dbReference>
<reference evidence="11" key="2">
    <citation type="submission" date="2023-11" db="UniProtKB">
        <authorList>
            <consortium name="WormBaseParasite"/>
        </authorList>
    </citation>
    <scope>IDENTIFICATION</scope>
</reference>
<feature type="disulfide bond" evidence="6">
    <location>
        <begin position="30"/>
        <end position="39"/>
    </location>
</feature>
<keyword evidence="5" id="KW-0325">Glycoprotein</keyword>
<evidence type="ECO:0000256" key="7">
    <source>
        <dbReference type="SAM" id="MobiDB-lite"/>
    </source>
</evidence>
<feature type="domain" description="EGF-like" evidence="9">
    <location>
        <begin position="4"/>
        <end position="40"/>
    </location>
</feature>
<organism evidence="10 11">
    <name type="scientific">Schistosoma rodhaini</name>
    <dbReference type="NCBI Taxonomy" id="6188"/>
    <lineage>
        <taxon>Eukaryota</taxon>
        <taxon>Metazoa</taxon>
        <taxon>Spiralia</taxon>
        <taxon>Lophotrochozoa</taxon>
        <taxon>Platyhelminthes</taxon>
        <taxon>Trematoda</taxon>
        <taxon>Digenea</taxon>
        <taxon>Strigeidida</taxon>
        <taxon>Schistosomatoidea</taxon>
        <taxon>Schistosomatidae</taxon>
        <taxon>Schistosoma</taxon>
    </lineage>
</organism>
<protein>
    <recommendedName>
        <fullName evidence="9">EGF-like domain-containing protein</fullName>
    </recommendedName>
</protein>
<feature type="domain" description="EGF-like" evidence="9">
    <location>
        <begin position="43"/>
        <end position="80"/>
    </location>
</feature>
<dbReference type="WBParaSite" id="SRDH1_56800.1">
    <property type="protein sequence ID" value="SRDH1_56800.1"/>
    <property type="gene ID" value="SRDH1_56800"/>
</dbReference>
<feature type="disulfide bond" evidence="6">
    <location>
        <begin position="8"/>
        <end position="18"/>
    </location>
</feature>
<keyword evidence="2" id="KW-0732">Signal</keyword>
<dbReference type="PROSITE" id="PS50026">
    <property type="entry name" value="EGF_3"/>
    <property type="match status" value="3"/>
</dbReference>
<dbReference type="PANTHER" id="PTHR24033">
    <property type="entry name" value="EGF-LIKE DOMAIN-CONTAINING PROTEIN"/>
    <property type="match status" value="1"/>
</dbReference>
<feature type="disulfide bond" evidence="6">
    <location>
        <begin position="112"/>
        <end position="121"/>
    </location>
</feature>
<dbReference type="CDD" id="cd00054">
    <property type="entry name" value="EGF_CA"/>
    <property type="match status" value="2"/>
</dbReference>
<dbReference type="Pfam" id="PF00008">
    <property type="entry name" value="EGF"/>
    <property type="match status" value="2"/>
</dbReference>
<evidence type="ECO:0000256" key="8">
    <source>
        <dbReference type="SAM" id="Phobius"/>
    </source>
</evidence>
<evidence type="ECO:0000313" key="10">
    <source>
        <dbReference type="Proteomes" id="UP000050792"/>
    </source>
</evidence>
<dbReference type="SMART" id="SM00181">
    <property type="entry name" value="EGF"/>
    <property type="match status" value="3"/>
</dbReference>
<feature type="compositionally biased region" description="Acidic residues" evidence="7">
    <location>
        <begin position="203"/>
        <end position="222"/>
    </location>
</feature>
<evidence type="ECO:0000256" key="2">
    <source>
        <dbReference type="ARBA" id="ARBA00022729"/>
    </source>
</evidence>
<reference evidence="10" key="1">
    <citation type="submission" date="2022-06" db="EMBL/GenBank/DDBJ databases">
        <authorList>
            <person name="Berger JAMES D."/>
            <person name="Berger JAMES D."/>
        </authorList>
    </citation>
    <scope>NUCLEOTIDE SEQUENCE [LARGE SCALE GENOMIC DNA]</scope>
</reference>
<dbReference type="InterPro" id="IPR051830">
    <property type="entry name" value="NOTCH_homolog"/>
</dbReference>
<dbReference type="PROSITE" id="PS01186">
    <property type="entry name" value="EGF_2"/>
    <property type="match status" value="3"/>
</dbReference>
<dbReference type="Gene3D" id="2.10.25.10">
    <property type="entry name" value="Laminin"/>
    <property type="match status" value="3"/>
</dbReference>
<evidence type="ECO:0000256" key="1">
    <source>
        <dbReference type="ARBA" id="ARBA00022536"/>
    </source>
</evidence>
<feature type="domain" description="EGF-like" evidence="9">
    <location>
        <begin position="81"/>
        <end position="122"/>
    </location>
</feature>
<proteinExistence type="predicted"/>
<dbReference type="GO" id="GO:0005509">
    <property type="term" value="F:calcium ion binding"/>
    <property type="evidence" value="ECO:0007669"/>
    <property type="project" value="InterPro"/>
</dbReference>
<evidence type="ECO:0000256" key="4">
    <source>
        <dbReference type="ARBA" id="ARBA00023157"/>
    </source>
</evidence>
<evidence type="ECO:0000259" key="9">
    <source>
        <dbReference type="PROSITE" id="PS50026"/>
    </source>
</evidence>
<evidence type="ECO:0000256" key="3">
    <source>
        <dbReference type="ARBA" id="ARBA00022737"/>
    </source>
</evidence>
<dbReference type="Proteomes" id="UP000050792">
    <property type="component" value="Unassembled WGS sequence"/>
</dbReference>
<evidence type="ECO:0000256" key="5">
    <source>
        <dbReference type="ARBA" id="ARBA00023180"/>
    </source>
</evidence>
<comment type="caution">
    <text evidence="6">Lacks conserved residue(s) required for the propagation of feature annotation.</text>
</comment>
<keyword evidence="8" id="KW-0472">Membrane</keyword>
<keyword evidence="1 6" id="KW-0245">EGF-like domain</keyword>
<feature type="compositionally biased region" description="Low complexity" evidence="7">
    <location>
        <begin position="186"/>
        <end position="200"/>
    </location>
</feature>
<evidence type="ECO:0000256" key="6">
    <source>
        <dbReference type="PROSITE-ProRule" id="PRU00076"/>
    </source>
</evidence>
<dbReference type="PROSITE" id="PS00022">
    <property type="entry name" value="EGF_1"/>
    <property type="match status" value="3"/>
</dbReference>
<name>A0AA85FLT7_9TREM</name>
<sequence length="413" mass="46612">MNVELVPCTIDPCKRGRCISTDNITYECECQPGWRGDHCEENDIDYCLINTCLNGGTCQDLDGPGFQCVCPSGFKGSNCQLRSACSNSQCVHAVNCKQLIQPVNGIDYECMCQPGWTGQFCDEMDYSRKQQNIIEVTLSSLNDQIRIGSDGREYSFIRELARNLSEEAYLAASINLKLRKDNLKLSNNGSDNNNEYANNDSNHDDDDDDDEEEEEEEEEEEGIPLPPMSMILSTDQLDHYWHRVLLGIIEIQVDTVVVNQNDFGSRLLVPIICATILLIALICIFIICCYSQRKRRELLMKYATTTTIAPNNEPSSDLIQNLSDSNNHSMNVTNPINITSIHQNYPSYHPQFICESTLLSKRFLSPQFHHKLNGRRVLAHNDNDNITSNIPQGVCTVNTNQVNMNKYSGPVMI</sequence>
<dbReference type="FunFam" id="2.10.25.10:FF:000122">
    <property type="entry name" value="Protein crumbs homolog 2"/>
    <property type="match status" value="1"/>
</dbReference>
<keyword evidence="10" id="KW-1185">Reference proteome</keyword>
<feature type="disulfide bond" evidence="6">
    <location>
        <begin position="70"/>
        <end position="79"/>
    </location>
</feature>
<dbReference type="InterPro" id="IPR001881">
    <property type="entry name" value="EGF-like_Ca-bd_dom"/>
</dbReference>
<dbReference type="PANTHER" id="PTHR24033:SF151">
    <property type="entry name" value="NOTCH 2"/>
    <property type="match status" value="1"/>
</dbReference>
<dbReference type="SMART" id="SM00179">
    <property type="entry name" value="EGF_CA"/>
    <property type="match status" value="2"/>
</dbReference>
<evidence type="ECO:0000313" key="11">
    <source>
        <dbReference type="WBParaSite" id="SRDH1_56800.1"/>
    </source>
</evidence>
<keyword evidence="8" id="KW-0812">Transmembrane</keyword>
<dbReference type="AlphaFoldDB" id="A0AA85FLT7"/>
<feature type="transmembrane region" description="Helical" evidence="8">
    <location>
        <begin position="267"/>
        <end position="290"/>
    </location>
</feature>
<dbReference type="InterPro" id="IPR000742">
    <property type="entry name" value="EGF"/>
</dbReference>